<organism evidence="2 3">
    <name type="scientific">Nitrosomonas oligotropha</name>
    <dbReference type="NCBI Taxonomy" id="42354"/>
    <lineage>
        <taxon>Bacteria</taxon>
        <taxon>Pseudomonadati</taxon>
        <taxon>Pseudomonadota</taxon>
        <taxon>Betaproteobacteria</taxon>
        <taxon>Nitrosomonadales</taxon>
        <taxon>Nitrosomonadaceae</taxon>
        <taxon>Nitrosomonas</taxon>
    </lineage>
</organism>
<gene>
    <name evidence="2" type="ORF">C8R26_10364</name>
</gene>
<dbReference type="RefSeq" id="WP_107802276.1">
    <property type="nucleotide sequence ID" value="NZ_QAOI01000003.1"/>
</dbReference>
<dbReference type="InterPro" id="IPR009081">
    <property type="entry name" value="PP-bd_ACP"/>
</dbReference>
<protein>
    <submittedName>
        <fullName evidence="2">Acyl carrier protein</fullName>
    </submittedName>
</protein>
<dbReference type="EMBL" id="QAOI01000003">
    <property type="protein sequence ID" value="PTQ78302.1"/>
    <property type="molecule type" value="Genomic_DNA"/>
</dbReference>
<dbReference type="Proteomes" id="UP000244128">
    <property type="component" value="Unassembled WGS sequence"/>
</dbReference>
<evidence type="ECO:0000259" key="1">
    <source>
        <dbReference type="PROSITE" id="PS50075"/>
    </source>
</evidence>
<dbReference type="AlphaFoldDB" id="A0A2T5I3A9"/>
<sequence>MTNTSHTTEIKKILANILELGNRIDAIEPDTILLGNIPELDSVAVVTIILALEKNFSIAITDDEISAKTFATLGTLVDFVEQKIADRDKQFV</sequence>
<dbReference type="PROSITE" id="PS50075">
    <property type="entry name" value="CARRIER"/>
    <property type="match status" value="1"/>
</dbReference>
<name>A0A2T5I3A9_9PROT</name>
<feature type="domain" description="Carrier" evidence="1">
    <location>
        <begin position="4"/>
        <end position="84"/>
    </location>
</feature>
<dbReference type="SUPFAM" id="SSF47336">
    <property type="entry name" value="ACP-like"/>
    <property type="match status" value="1"/>
</dbReference>
<proteinExistence type="predicted"/>
<dbReference type="InterPro" id="IPR036736">
    <property type="entry name" value="ACP-like_sf"/>
</dbReference>
<reference evidence="2 3" key="1">
    <citation type="submission" date="2018-04" db="EMBL/GenBank/DDBJ databases">
        <title>Active sludge and wastewater microbial communities from Klosterneuburg, Austria.</title>
        <authorList>
            <person name="Wagner M."/>
        </authorList>
    </citation>
    <scope>NUCLEOTIDE SEQUENCE [LARGE SCALE GENOMIC DNA]</scope>
    <source>
        <strain evidence="2 3">Nm49</strain>
    </source>
</reference>
<accession>A0A2T5I3A9</accession>
<evidence type="ECO:0000313" key="2">
    <source>
        <dbReference type="EMBL" id="PTQ78302.1"/>
    </source>
</evidence>
<dbReference type="Gene3D" id="1.10.1200.10">
    <property type="entry name" value="ACP-like"/>
    <property type="match status" value="1"/>
</dbReference>
<comment type="caution">
    <text evidence="2">The sequence shown here is derived from an EMBL/GenBank/DDBJ whole genome shotgun (WGS) entry which is preliminary data.</text>
</comment>
<evidence type="ECO:0000313" key="3">
    <source>
        <dbReference type="Proteomes" id="UP000244128"/>
    </source>
</evidence>
<dbReference type="Pfam" id="PF00550">
    <property type="entry name" value="PP-binding"/>
    <property type="match status" value="1"/>
</dbReference>